<dbReference type="Pfam" id="PF01347">
    <property type="entry name" value="Vitellogenin_N"/>
    <property type="match status" value="1"/>
</dbReference>
<dbReference type="GO" id="GO:0005794">
    <property type="term" value="C:Golgi apparatus"/>
    <property type="evidence" value="ECO:0007669"/>
    <property type="project" value="TreeGrafter"/>
</dbReference>
<feature type="domain" description="Vitellogenin" evidence="9">
    <location>
        <begin position="28"/>
        <end position="662"/>
    </location>
</feature>
<dbReference type="SUPFAM" id="SSF48431">
    <property type="entry name" value="Lipovitellin-phosvitin complex, superhelical domain"/>
    <property type="match status" value="1"/>
</dbReference>
<dbReference type="PROSITE" id="PS51211">
    <property type="entry name" value="VITELLOGENIN"/>
    <property type="match status" value="1"/>
</dbReference>
<dbReference type="GO" id="GO:0005548">
    <property type="term" value="F:phospholipid transporter activity"/>
    <property type="evidence" value="ECO:0007669"/>
    <property type="project" value="InterPro"/>
</dbReference>
<evidence type="ECO:0000256" key="7">
    <source>
        <dbReference type="PROSITE-ProRule" id="PRU00557"/>
    </source>
</evidence>
<dbReference type="Pfam" id="PF19444">
    <property type="entry name" value="MTP_lip_bd"/>
    <property type="match status" value="1"/>
</dbReference>
<evidence type="ECO:0000256" key="1">
    <source>
        <dbReference type="ARBA" id="ARBA00004240"/>
    </source>
</evidence>
<feature type="signal peptide" evidence="8">
    <location>
        <begin position="1"/>
        <end position="17"/>
    </location>
</feature>
<dbReference type="PANTHER" id="PTHR13024">
    <property type="entry name" value="MICROSOMAL TRIGLYCERIDE TRANSFER PROTEIN, LARGE SUBUNIT"/>
    <property type="match status" value="1"/>
</dbReference>
<dbReference type="GO" id="GO:0005783">
    <property type="term" value="C:endoplasmic reticulum"/>
    <property type="evidence" value="ECO:0007669"/>
    <property type="project" value="UniProtKB-SubCell"/>
</dbReference>
<gene>
    <name evidence="10" type="primary">MTP</name>
</gene>
<evidence type="ECO:0000256" key="5">
    <source>
        <dbReference type="ARBA" id="ARBA00023055"/>
    </source>
</evidence>
<evidence type="ECO:0000256" key="4">
    <source>
        <dbReference type="ARBA" id="ARBA00022824"/>
    </source>
</evidence>
<dbReference type="Gene3D" id="1.25.10.20">
    <property type="entry name" value="Vitellinogen, superhelical"/>
    <property type="match status" value="1"/>
</dbReference>
<dbReference type="FunFam" id="1.25.10.20:FF:000001">
    <property type="entry name" value="microsomal triglyceride transfer protein large subunit"/>
    <property type="match status" value="1"/>
</dbReference>
<protein>
    <submittedName>
        <fullName evidence="10">Microsomal triglyceride transfer protein</fullName>
    </submittedName>
</protein>
<dbReference type="InterPro" id="IPR039988">
    <property type="entry name" value="MTTP"/>
</dbReference>
<feature type="chain" id="PRO_5008363342" evidence="8">
    <location>
        <begin position="18"/>
        <end position="886"/>
    </location>
</feature>
<evidence type="ECO:0000313" key="10">
    <source>
        <dbReference type="EMBL" id="SBP19556.1"/>
    </source>
</evidence>
<dbReference type="InterPro" id="IPR011030">
    <property type="entry name" value="Lipovitellin_superhlx_dom"/>
</dbReference>
<evidence type="ECO:0000256" key="6">
    <source>
        <dbReference type="ARBA" id="ARBA00023157"/>
    </source>
</evidence>
<evidence type="ECO:0000256" key="8">
    <source>
        <dbReference type="SAM" id="SignalP"/>
    </source>
</evidence>
<dbReference type="FunFam" id="2.30.230.10:FF:000001">
    <property type="entry name" value="Microsomal triglyceride transfer protein large subunit"/>
    <property type="match status" value="1"/>
</dbReference>
<dbReference type="GO" id="GO:0120013">
    <property type="term" value="F:lipid transfer activity"/>
    <property type="evidence" value="ECO:0007669"/>
    <property type="project" value="UniProtKB-ARBA"/>
</dbReference>
<dbReference type="GO" id="GO:0042157">
    <property type="term" value="P:lipoprotein metabolic process"/>
    <property type="evidence" value="ECO:0007669"/>
    <property type="project" value="TreeGrafter"/>
</dbReference>
<dbReference type="GO" id="GO:0042632">
    <property type="term" value="P:cholesterol homeostasis"/>
    <property type="evidence" value="ECO:0007669"/>
    <property type="project" value="TreeGrafter"/>
</dbReference>
<sequence>MLALVVFLLCAASTISASTKGVAAGLRLNNNQLYKFSYTTEVLLDRARGSREGSTGYRISSDVAVHLVWRGPSSKDDQLMQLAISNVRLDPAAKRPEKKNVLHGSSTESILGKNKLAALTKPFLVHLKNGKTKAFYSYWAEPATIKNLKRGLVSLLQFQLHSGKVVENDVSGRCTVQYQETQGQVTRTKLLETCKSSETGFTTHSKVLGVSKKSSSVTVFRLEGGFIKSAEAEETHMLAVNARRSAATKVSSRQTLVLVGKEAGPPETAGKDVTGVVKSIDEKLAAVGIAAEKVKSKCKGCPSLLEHWQAVQKQLEPASLSKATAPRSFLALIQSIRKASKDEILKVLKSASKTTLPQAVDAVTSSQTPASLDAMLEFLNFTDAKGLVLQERFLYACGFASHPNERMLQALLDINKGKIGSRDIKESVVIIMGALVHKLCLKGSCNLPAVMQAKKLILEGPESTKDEMEVQMYLLALKNSLLPEAIPIFTKFAESEVGSFSTIALTALQRYDVGLMTSEVKQTVNRIYHQNLRIYEKNVRAAAADVILSSNPSYMEVKNLLLSIGNLPHEMNKYMLSKIQDILRFELPASKVIRQAMKDMISHNYNRFAKVGSSSAFSGFMARSADLTSTYSLDILYSGSGIMRRSNMNIYGSSNGAMLHGLQVAIEAQGLESLIAATPDAGEEDLESFAGMSALLFDVQLRPVTFFRGYSDLMSKMFSMTGDPINVVKGLILLTDHSEVIQLQSGLRVSSEFQGGLAIDISGGMEISLWYRESKTSVNNRGALVVAGNVTVDMDFLRAGVEVSFETEASLDFITTVQFSEYPFLVCMQMDKAAFPFREFLSKYESTSTGKIVTSQRSRKQLVPGSEFPLHQENSNMCKRVFDSSW</sequence>
<organism evidence="10">
    <name type="scientific">Iconisemion striatum</name>
    <dbReference type="NCBI Taxonomy" id="60296"/>
    <lineage>
        <taxon>Eukaryota</taxon>
        <taxon>Metazoa</taxon>
        <taxon>Chordata</taxon>
        <taxon>Craniata</taxon>
        <taxon>Vertebrata</taxon>
        <taxon>Euteleostomi</taxon>
        <taxon>Actinopterygii</taxon>
        <taxon>Neopterygii</taxon>
        <taxon>Teleostei</taxon>
        <taxon>Neoteleostei</taxon>
        <taxon>Acanthomorphata</taxon>
        <taxon>Ovalentaria</taxon>
        <taxon>Atherinomorphae</taxon>
        <taxon>Cyprinodontiformes</taxon>
        <taxon>Nothobranchiidae</taxon>
        <taxon>Iconisemion</taxon>
    </lineage>
</organism>
<dbReference type="SMART" id="SM00638">
    <property type="entry name" value="LPD_N"/>
    <property type="match status" value="1"/>
</dbReference>
<dbReference type="EMBL" id="HADW01018156">
    <property type="protein sequence ID" value="SBP19556.1"/>
    <property type="molecule type" value="Transcribed_RNA"/>
</dbReference>
<dbReference type="InterPro" id="IPR001747">
    <property type="entry name" value="Vitellogenin_N"/>
</dbReference>
<dbReference type="Gene3D" id="2.30.230.10">
    <property type="entry name" value="Lipovitellin, beta-sheet shell regions, chain A"/>
    <property type="match status" value="1"/>
</dbReference>
<comment type="caution">
    <text evidence="7">Lacks conserved residue(s) required for the propagation of feature annotation.</text>
</comment>
<evidence type="ECO:0000256" key="2">
    <source>
        <dbReference type="ARBA" id="ARBA00022448"/>
    </source>
</evidence>
<comment type="subcellular location">
    <subcellularLocation>
        <location evidence="1">Endoplasmic reticulum</location>
    </subcellularLocation>
</comment>
<dbReference type="InterPro" id="IPR045811">
    <property type="entry name" value="MTP_lip-bd"/>
</dbReference>
<reference evidence="10" key="1">
    <citation type="submission" date="2016-05" db="EMBL/GenBank/DDBJ databases">
        <authorList>
            <person name="Lavstsen T."/>
            <person name="Jespersen J.S."/>
        </authorList>
    </citation>
    <scope>NUCLEOTIDE SEQUENCE</scope>
    <source>
        <tissue evidence="10">Brain</tissue>
    </source>
</reference>
<dbReference type="InterPro" id="IPR015819">
    <property type="entry name" value="Lipid_transp_b-sht_shell"/>
</dbReference>
<dbReference type="GO" id="GO:0008289">
    <property type="term" value="F:lipid binding"/>
    <property type="evidence" value="ECO:0007669"/>
    <property type="project" value="InterPro"/>
</dbReference>
<dbReference type="AlphaFoldDB" id="A0A1A7XN93"/>
<keyword evidence="5" id="KW-0445">Lipid transport</keyword>
<dbReference type="GO" id="GO:0016323">
    <property type="term" value="C:basolateral plasma membrane"/>
    <property type="evidence" value="ECO:0007669"/>
    <property type="project" value="TreeGrafter"/>
</dbReference>
<keyword evidence="2" id="KW-0813">Transport</keyword>
<dbReference type="SUPFAM" id="SSF56968">
    <property type="entry name" value="Lipovitellin-phosvitin complex, beta-sheet shell regions"/>
    <property type="match status" value="1"/>
</dbReference>
<accession>A0A1A7XN93</accession>
<dbReference type="InterPro" id="IPR015816">
    <property type="entry name" value="Vitellinogen_b-sht_N"/>
</dbReference>
<dbReference type="PANTHER" id="PTHR13024:SF1">
    <property type="entry name" value="MICROSOMAL TRIGLYCERIDE TRANSFER PROTEIN LARGE SUBUNIT"/>
    <property type="match status" value="1"/>
</dbReference>
<evidence type="ECO:0000256" key="3">
    <source>
        <dbReference type="ARBA" id="ARBA00022729"/>
    </source>
</evidence>
<evidence type="ECO:0000259" key="9">
    <source>
        <dbReference type="PROSITE" id="PS51211"/>
    </source>
</evidence>
<keyword evidence="3 8" id="KW-0732">Signal</keyword>
<keyword evidence="6" id="KW-1015">Disulfide bond</keyword>
<proteinExistence type="predicted"/>
<keyword evidence="4" id="KW-0256">Endoplasmic reticulum</keyword>
<name>A0A1A7XN93_9TELE</name>
<reference evidence="10" key="2">
    <citation type="submission" date="2016-06" db="EMBL/GenBank/DDBJ databases">
        <title>The genome of a short-lived fish provides insights into sex chromosome evolution and the genetic control of aging.</title>
        <authorList>
            <person name="Reichwald K."/>
            <person name="Felder M."/>
            <person name="Petzold A."/>
            <person name="Koch P."/>
            <person name="Groth M."/>
            <person name="Platzer M."/>
        </authorList>
    </citation>
    <scope>NUCLEOTIDE SEQUENCE</scope>
    <source>
        <tissue evidence="10">Brain</tissue>
    </source>
</reference>